<comment type="pathway">
    <text evidence="5">Cofactor biosynthesis; adenosylcobalamin biosynthesis; adenosylcobalamin from cob(II)yrinate a,c-diamide: step 6/7.</text>
</comment>
<dbReference type="EC" id="2.7.7.62" evidence="9"/>
<evidence type="ECO:0000256" key="3">
    <source>
        <dbReference type="ARBA" id="ARBA00001522"/>
    </source>
</evidence>
<evidence type="ECO:0000256" key="15">
    <source>
        <dbReference type="ARBA" id="ARBA00023134"/>
    </source>
</evidence>
<dbReference type="PIRSF" id="PIRSF006135">
    <property type="entry name" value="CobU"/>
    <property type="match status" value="1"/>
</dbReference>
<evidence type="ECO:0000256" key="9">
    <source>
        <dbReference type="ARBA" id="ARBA00012523"/>
    </source>
</evidence>
<evidence type="ECO:0000256" key="5">
    <source>
        <dbReference type="ARBA" id="ARBA00004692"/>
    </source>
</evidence>
<comment type="similarity">
    <text evidence="7">Belongs to the CobU/CobP family.</text>
</comment>
<organism evidence="18">
    <name type="scientific">hydrothermal vent metagenome</name>
    <dbReference type="NCBI Taxonomy" id="652676"/>
    <lineage>
        <taxon>unclassified sequences</taxon>
        <taxon>metagenomes</taxon>
        <taxon>ecological metagenomes</taxon>
    </lineage>
</organism>
<dbReference type="SUPFAM" id="SSF52540">
    <property type="entry name" value="P-loop containing nucleoside triphosphate hydrolases"/>
    <property type="match status" value="1"/>
</dbReference>
<evidence type="ECO:0000256" key="16">
    <source>
        <dbReference type="ARBA" id="ARBA00029570"/>
    </source>
</evidence>
<keyword evidence="12" id="KW-0547">Nucleotide-binding</keyword>
<keyword evidence="18" id="KW-0548">Nucleotidyltransferase</keyword>
<evidence type="ECO:0000313" key="18">
    <source>
        <dbReference type="EMBL" id="VAW91966.1"/>
    </source>
</evidence>
<dbReference type="EC" id="2.7.1.156" evidence="8"/>
<sequence>MIELILGGARSGKSGYAQQCAIDNNKNVLLIATATADDNEMAQRIKLHKQQRPNNIEVIEEPLKLSAVLTKPENAGKSILIDCLTLWVSNLLLKYKEKIEDSSEFNEFIDCLDTLAADVYIVSNEVGMGIIPLGHLNRIYCDAVGRLHQAIATKAQRVTLMVAGLPHSIKSETKL</sequence>
<accession>A0A3B1AH41</accession>
<dbReference type="GO" id="GO:0005525">
    <property type="term" value="F:GTP binding"/>
    <property type="evidence" value="ECO:0007669"/>
    <property type="project" value="UniProtKB-KW"/>
</dbReference>
<dbReference type="GO" id="GO:0008820">
    <property type="term" value="F:cobinamide phosphate guanylyltransferase activity"/>
    <property type="evidence" value="ECO:0007669"/>
    <property type="project" value="UniProtKB-EC"/>
</dbReference>
<evidence type="ECO:0000256" key="1">
    <source>
        <dbReference type="ARBA" id="ARBA00000312"/>
    </source>
</evidence>
<gene>
    <name evidence="18" type="ORF">MNBD_GAMMA23-79</name>
</gene>
<dbReference type="InterPro" id="IPR027417">
    <property type="entry name" value="P-loop_NTPase"/>
</dbReference>
<evidence type="ECO:0000256" key="11">
    <source>
        <dbReference type="ARBA" id="ARBA00022679"/>
    </source>
</evidence>
<name>A0A3B1AH41_9ZZZZ</name>
<evidence type="ECO:0000256" key="10">
    <source>
        <dbReference type="ARBA" id="ARBA00022573"/>
    </source>
</evidence>
<reference evidence="18" key="1">
    <citation type="submission" date="2018-06" db="EMBL/GenBank/DDBJ databases">
        <authorList>
            <person name="Zhirakovskaya E."/>
        </authorList>
    </citation>
    <scope>NUCLEOTIDE SEQUENCE</scope>
</reference>
<evidence type="ECO:0000256" key="4">
    <source>
        <dbReference type="ARBA" id="ARBA00003889"/>
    </source>
</evidence>
<dbReference type="AlphaFoldDB" id="A0A3B1AH41"/>
<evidence type="ECO:0000256" key="2">
    <source>
        <dbReference type="ARBA" id="ARBA00000711"/>
    </source>
</evidence>
<dbReference type="Pfam" id="PF02283">
    <property type="entry name" value="CobU"/>
    <property type="match status" value="1"/>
</dbReference>
<evidence type="ECO:0000256" key="12">
    <source>
        <dbReference type="ARBA" id="ARBA00022741"/>
    </source>
</evidence>
<dbReference type="Gene3D" id="3.40.50.300">
    <property type="entry name" value="P-loop containing nucleotide triphosphate hydrolases"/>
    <property type="match status" value="1"/>
</dbReference>
<dbReference type="PANTHER" id="PTHR34848">
    <property type="match status" value="1"/>
</dbReference>
<comment type="catalytic activity">
    <reaction evidence="1">
        <text>adenosylcob(III)inamide + ATP = adenosylcob(III)inamide phosphate + ADP + H(+)</text>
        <dbReference type="Rhea" id="RHEA:15769"/>
        <dbReference type="ChEBI" id="CHEBI:2480"/>
        <dbReference type="ChEBI" id="CHEBI:15378"/>
        <dbReference type="ChEBI" id="CHEBI:30616"/>
        <dbReference type="ChEBI" id="CHEBI:58502"/>
        <dbReference type="ChEBI" id="CHEBI:456216"/>
        <dbReference type="EC" id="2.7.1.156"/>
    </reaction>
</comment>
<keyword evidence="15" id="KW-0342">GTP-binding</keyword>
<comment type="pathway">
    <text evidence="6">Cofactor biosynthesis; adenosylcobalamin biosynthesis; adenosylcobalamin from cob(II)yrinate a,c-diamide: step 5/7.</text>
</comment>
<keyword evidence="14" id="KW-0067">ATP-binding</keyword>
<dbReference type="GO" id="GO:0043752">
    <property type="term" value="F:adenosylcobinamide kinase activity"/>
    <property type="evidence" value="ECO:0007669"/>
    <property type="project" value="UniProtKB-EC"/>
</dbReference>
<protein>
    <recommendedName>
        <fullName evidence="16">Adenosylcobinamide kinase</fullName>
        <ecNumber evidence="8">2.7.1.156</ecNumber>
        <ecNumber evidence="9">2.7.7.62</ecNumber>
    </recommendedName>
    <alternativeName>
        <fullName evidence="17">Adenosylcobinamide-phosphate guanylyltransferase</fullName>
    </alternativeName>
</protein>
<proteinExistence type="inferred from homology"/>
<keyword evidence="11 18" id="KW-0808">Transferase</keyword>
<evidence type="ECO:0000256" key="8">
    <source>
        <dbReference type="ARBA" id="ARBA00012016"/>
    </source>
</evidence>
<dbReference type="EMBL" id="UOFT01000018">
    <property type="protein sequence ID" value="VAW91966.1"/>
    <property type="molecule type" value="Genomic_DNA"/>
</dbReference>
<keyword evidence="13 18" id="KW-0418">Kinase</keyword>
<dbReference type="GO" id="GO:0009236">
    <property type="term" value="P:cobalamin biosynthetic process"/>
    <property type="evidence" value="ECO:0007669"/>
    <property type="project" value="UniProtKB-KW"/>
</dbReference>
<dbReference type="InterPro" id="IPR003203">
    <property type="entry name" value="CobU/CobP"/>
</dbReference>
<evidence type="ECO:0000256" key="17">
    <source>
        <dbReference type="ARBA" id="ARBA00030571"/>
    </source>
</evidence>
<evidence type="ECO:0000256" key="13">
    <source>
        <dbReference type="ARBA" id="ARBA00022777"/>
    </source>
</evidence>
<evidence type="ECO:0000256" key="14">
    <source>
        <dbReference type="ARBA" id="ARBA00022840"/>
    </source>
</evidence>
<evidence type="ECO:0000256" key="6">
    <source>
        <dbReference type="ARBA" id="ARBA00005159"/>
    </source>
</evidence>
<comment type="catalytic activity">
    <reaction evidence="2">
        <text>adenosylcob(III)inamide phosphate + GTP + H(+) = adenosylcob(III)inamide-GDP + diphosphate</text>
        <dbReference type="Rhea" id="RHEA:22712"/>
        <dbReference type="ChEBI" id="CHEBI:15378"/>
        <dbReference type="ChEBI" id="CHEBI:33019"/>
        <dbReference type="ChEBI" id="CHEBI:37565"/>
        <dbReference type="ChEBI" id="CHEBI:58502"/>
        <dbReference type="ChEBI" id="CHEBI:60487"/>
        <dbReference type="EC" id="2.7.7.62"/>
    </reaction>
</comment>
<dbReference type="GO" id="GO:0005524">
    <property type="term" value="F:ATP binding"/>
    <property type="evidence" value="ECO:0007669"/>
    <property type="project" value="UniProtKB-KW"/>
</dbReference>
<evidence type="ECO:0000256" key="7">
    <source>
        <dbReference type="ARBA" id="ARBA00007490"/>
    </source>
</evidence>
<comment type="catalytic activity">
    <reaction evidence="3">
        <text>adenosylcob(III)inamide + GTP = adenosylcob(III)inamide phosphate + GDP + H(+)</text>
        <dbReference type="Rhea" id="RHEA:15765"/>
        <dbReference type="ChEBI" id="CHEBI:2480"/>
        <dbReference type="ChEBI" id="CHEBI:15378"/>
        <dbReference type="ChEBI" id="CHEBI:37565"/>
        <dbReference type="ChEBI" id="CHEBI:58189"/>
        <dbReference type="ChEBI" id="CHEBI:58502"/>
        <dbReference type="EC" id="2.7.1.156"/>
    </reaction>
</comment>
<comment type="function">
    <text evidence="4">Catalyzes ATP-dependent phosphorylation of adenosylcobinamide and addition of GMP to adenosylcobinamide phosphate.</text>
</comment>
<dbReference type="CDD" id="cd00544">
    <property type="entry name" value="CobU"/>
    <property type="match status" value="1"/>
</dbReference>
<dbReference type="NCBIfam" id="NF004469">
    <property type="entry name" value="PRK05800.1"/>
    <property type="match status" value="1"/>
</dbReference>
<dbReference type="PANTHER" id="PTHR34848:SF1">
    <property type="entry name" value="BIFUNCTIONAL ADENOSYLCOBALAMIN BIOSYNTHESIS PROTEIN COBU"/>
    <property type="match status" value="1"/>
</dbReference>
<keyword evidence="10" id="KW-0169">Cobalamin biosynthesis</keyword>